<evidence type="ECO:0000256" key="1">
    <source>
        <dbReference type="SAM" id="MobiDB-lite"/>
    </source>
</evidence>
<name>A0A5B1L6T6_9ACTN</name>
<evidence type="ECO:0000313" key="5">
    <source>
        <dbReference type="Proteomes" id="UP000325003"/>
    </source>
</evidence>
<keyword evidence="2" id="KW-0472">Membrane</keyword>
<organism evidence="4 5">
    <name type="scientific">Nocardioides humilatus</name>
    <dbReference type="NCBI Taxonomy" id="2607660"/>
    <lineage>
        <taxon>Bacteria</taxon>
        <taxon>Bacillati</taxon>
        <taxon>Actinomycetota</taxon>
        <taxon>Actinomycetes</taxon>
        <taxon>Propionibacteriales</taxon>
        <taxon>Nocardioidaceae</taxon>
        <taxon>Nocardioides</taxon>
    </lineage>
</organism>
<feature type="signal peptide" evidence="3">
    <location>
        <begin position="1"/>
        <end position="21"/>
    </location>
</feature>
<keyword evidence="2" id="KW-0812">Transmembrane</keyword>
<feature type="chain" id="PRO_5039306180" description="Peptidase" evidence="3">
    <location>
        <begin position="22"/>
        <end position="450"/>
    </location>
</feature>
<evidence type="ECO:0000256" key="3">
    <source>
        <dbReference type="SAM" id="SignalP"/>
    </source>
</evidence>
<feature type="region of interest" description="Disordered" evidence="1">
    <location>
        <begin position="26"/>
        <end position="50"/>
    </location>
</feature>
<keyword evidence="5" id="KW-1185">Reference proteome</keyword>
<reference evidence="4 5" key="2">
    <citation type="submission" date="2019-09" db="EMBL/GenBank/DDBJ databases">
        <authorList>
            <person name="Jin C."/>
        </authorList>
    </citation>
    <scope>NUCLEOTIDE SEQUENCE [LARGE SCALE GENOMIC DNA]</scope>
    <source>
        <strain evidence="4 5">BN130099</strain>
    </source>
</reference>
<keyword evidence="3" id="KW-0732">Signal</keyword>
<proteinExistence type="predicted"/>
<evidence type="ECO:0008006" key="6">
    <source>
        <dbReference type="Google" id="ProtNLM"/>
    </source>
</evidence>
<comment type="caution">
    <text evidence="4">The sequence shown here is derived from an EMBL/GenBank/DDBJ whole genome shotgun (WGS) entry which is preliminary data.</text>
</comment>
<sequence>MRCVRGAAAVAVLAAAIGAWAPTDASAVAPTDRTDLGGTPVDASTDPGEPTSIDAGLWAVTLGSESAPLHFAYQRQIQGSTIHVGAIGAPQGTLGDGLAIAATDADIDDPEGDDCGSDTASTDSSAPYATFGGQVIVGNEIDTPDSTCSTADTVAITLGRYGGYNEEDLPVALKIVEEAPVSDRGEPAPETEELDFRVPEPGDPADGPAGSPSYDDAPLLDLDGDTFTLDTTVTEGTELLWRVPVAWGDQLAARVDLPALDSDDAEALGSPSSYLRVALVQPSREVFAPTLDDYSYGYYGGTEASRLVVGTYPLRYTNRFTSDVVPTLPGDHWVSITVADAPEDRAAIDVPVELTVAVTPTDAQPPTYQAAVLAQGGGPGPAAYSADKPYLVGKDRFAAVASGNPAPQPSEDDVYWWTARHVTGLGLGVVSLVCCVIGAGWLVRRRAASR</sequence>
<keyword evidence="2" id="KW-1133">Transmembrane helix</keyword>
<reference evidence="4 5" key="1">
    <citation type="submission" date="2019-09" db="EMBL/GenBank/DDBJ databases">
        <title>Nocardioides panacisoli sp. nov., isolated from the soil of a ginseng field.</title>
        <authorList>
            <person name="Cho C."/>
        </authorList>
    </citation>
    <scope>NUCLEOTIDE SEQUENCE [LARGE SCALE GENOMIC DNA]</scope>
    <source>
        <strain evidence="4 5">BN130099</strain>
    </source>
</reference>
<feature type="region of interest" description="Disordered" evidence="1">
    <location>
        <begin position="180"/>
        <end position="212"/>
    </location>
</feature>
<dbReference type="AlphaFoldDB" id="A0A5B1L6T6"/>
<gene>
    <name evidence="4" type="ORF">F0U44_21145</name>
</gene>
<protein>
    <recommendedName>
        <fullName evidence="6">Peptidase</fullName>
    </recommendedName>
</protein>
<evidence type="ECO:0000256" key="2">
    <source>
        <dbReference type="SAM" id="Phobius"/>
    </source>
</evidence>
<feature type="transmembrane region" description="Helical" evidence="2">
    <location>
        <begin position="422"/>
        <end position="443"/>
    </location>
</feature>
<dbReference type="RefSeq" id="WP_149730364.1">
    <property type="nucleotide sequence ID" value="NZ_VUJV01000009.1"/>
</dbReference>
<accession>A0A5B1L6T6</accession>
<dbReference type="EMBL" id="VUJV01000009">
    <property type="protein sequence ID" value="KAA1415490.1"/>
    <property type="molecule type" value="Genomic_DNA"/>
</dbReference>
<dbReference type="Proteomes" id="UP000325003">
    <property type="component" value="Unassembled WGS sequence"/>
</dbReference>
<evidence type="ECO:0000313" key="4">
    <source>
        <dbReference type="EMBL" id="KAA1415490.1"/>
    </source>
</evidence>